<keyword evidence="14" id="KW-0121">Carboxypeptidase</keyword>
<dbReference type="GO" id="GO:0071555">
    <property type="term" value="P:cell wall organization"/>
    <property type="evidence" value="ECO:0007669"/>
    <property type="project" value="UniProtKB-KW"/>
</dbReference>
<dbReference type="InterPro" id="IPR000871">
    <property type="entry name" value="Beta-lactam_class-A"/>
</dbReference>
<evidence type="ECO:0000256" key="10">
    <source>
        <dbReference type="RuleBase" id="RU004016"/>
    </source>
</evidence>
<dbReference type="OrthoDB" id="9791132at2"/>
<dbReference type="Gene3D" id="3.40.710.10">
    <property type="entry name" value="DD-peptidase/beta-lactamase superfamily"/>
    <property type="match status" value="2"/>
</dbReference>
<dbReference type="InterPro" id="IPR001967">
    <property type="entry name" value="Peptidase_S11_N"/>
</dbReference>
<reference evidence="14 15" key="1">
    <citation type="submission" date="2019-02" db="EMBL/GenBank/DDBJ databases">
        <title>Deep-cultivation of Planctomycetes and their phenomic and genomic characterization uncovers novel biology.</title>
        <authorList>
            <person name="Wiegand S."/>
            <person name="Jogler M."/>
            <person name="Boedeker C."/>
            <person name="Pinto D."/>
            <person name="Vollmers J."/>
            <person name="Rivas-Marin E."/>
            <person name="Kohn T."/>
            <person name="Peeters S.H."/>
            <person name="Heuer A."/>
            <person name="Rast P."/>
            <person name="Oberbeckmann S."/>
            <person name="Bunk B."/>
            <person name="Jeske O."/>
            <person name="Meyerdierks A."/>
            <person name="Storesund J.E."/>
            <person name="Kallscheuer N."/>
            <person name="Luecker S."/>
            <person name="Lage O.M."/>
            <person name="Pohl T."/>
            <person name="Merkel B.J."/>
            <person name="Hornburger P."/>
            <person name="Mueller R.-W."/>
            <person name="Bruemmer F."/>
            <person name="Labrenz M."/>
            <person name="Spormann A.M."/>
            <person name="Op den Camp H."/>
            <person name="Overmann J."/>
            <person name="Amann R."/>
            <person name="Jetten M.S.M."/>
            <person name="Mascher T."/>
            <person name="Medema M.H."/>
            <person name="Devos D.P."/>
            <person name="Kaster A.-K."/>
            <person name="Ovreas L."/>
            <person name="Rohde M."/>
            <person name="Galperin M.Y."/>
            <person name="Jogler C."/>
        </authorList>
    </citation>
    <scope>NUCLEOTIDE SEQUENCE [LARGE SCALE GENOMIC DNA]</scope>
    <source>
        <strain evidence="14 15">Q31a</strain>
    </source>
</reference>
<feature type="domain" description="Peptidase S11 D-alanyl-D-alanine carboxypeptidase A N-terminal" evidence="11">
    <location>
        <begin position="462"/>
        <end position="707"/>
    </location>
</feature>
<dbReference type="InterPro" id="IPR036366">
    <property type="entry name" value="PGBDSf"/>
</dbReference>
<evidence type="ECO:0000256" key="1">
    <source>
        <dbReference type="ARBA" id="ARBA00001526"/>
    </source>
</evidence>
<dbReference type="RefSeq" id="WP_145082243.1">
    <property type="nucleotide sequence ID" value="NZ_CP036298.1"/>
</dbReference>
<name>A0A518GCE6_9BACT</name>
<evidence type="ECO:0000256" key="2">
    <source>
        <dbReference type="ARBA" id="ARBA00007164"/>
    </source>
</evidence>
<evidence type="ECO:0000256" key="8">
    <source>
        <dbReference type="PIRSR" id="PIRSR618044-1"/>
    </source>
</evidence>
<evidence type="ECO:0000313" key="15">
    <source>
        <dbReference type="Proteomes" id="UP000318017"/>
    </source>
</evidence>
<dbReference type="PANTHER" id="PTHR35333">
    <property type="entry name" value="BETA-LACTAMASE"/>
    <property type="match status" value="1"/>
</dbReference>
<dbReference type="PRINTS" id="PR00725">
    <property type="entry name" value="DADACBPTASE1"/>
</dbReference>
<evidence type="ECO:0000256" key="6">
    <source>
        <dbReference type="ARBA" id="ARBA00022984"/>
    </source>
</evidence>
<dbReference type="PANTHER" id="PTHR35333:SF4">
    <property type="entry name" value="SLR0121 PROTEIN"/>
    <property type="match status" value="1"/>
</dbReference>
<dbReference type="Pfam" id="PF01471">
    <property type="entry name" value="PG_binding_1"/>
    <property type="match status" value="1"/>
</dbReference>
<dbReference type="GO" id="GO:0009252">
    <property type="term" value="P:peptidoglycan biosynthetic process"/>
    <property type="evidence" value="ECO:0007669"/>
    <property type="project" value="UniProtKB-KW"/>
</dbReference>
<evidence type="ECO:0000313" key="14">
    <source>
        <dbReference type="EMBL" id="QDV26243.1"/>
    </source>
</evidence>
<dbReference type="InterPro" id="IPR012338">
    <property type="entry name" value="Beta-lactam/transpept-like"/>
</dbReference>
<evidence type="ECO:0000256" key="4">
    <source>
        <dbReference type="ARBA" id="ARBA00022801"/>
    </source>
</evidence>
<dbReference type="GO" id="GO:0030655">
    <property type="term" value="P:beta-lactam antibiotic catabolic process"/>
    <property type="evidence" value="ECO:0007669"/>
    <property type="project" value="InterPro"/>
</dbReference>
<dbReference type="KEGG" id="ahel:Q31a_46150"/>
<dbReference type="InterPro" id="IPR002477">
    <property type="entry name" value="Peptidoglycan-bd-like"/>
</dbReference>
<keyword evidence="14" id="KW-0645">Protease</keyword>
<accession>A0A518GCE6</accession>
<organism evidence="14 15">
    <name type="scientific">Aureliella helgolandensis</name>
    <dbReference type="NCBI Taxonomy" id="2527968"/>
    <lineage>
        <taxon>Bacteria</taxon>
        <taxon>Pseudomonadati</taxon>
        <taxon>Planctomycetota</taxon>
        <taxon>Planctomycetia</taxon>
        <taxon>Pirellulales</taxon>
        <taxon>Pirellulaceae</taxon>
        <taxon>Aureliella</taxon>
    </lineage>
</organism>
<dbReference type="Pfam" id="PF00768">
    <property type="entry name" value="Peptidase_S11"/>
    <property type="match status" value="1"/>
</dbReference>
<comment type="catalytic activity">
    <reaction evidence="1">
        <text>a beta-lactam + H2O = a substituted beta-amino acid</text>
        <dbReference type="Rhea" id="RHEA:20401"/>
        <dbReference type="ChEBI" id="CHEBI:15377"/>
        <dbReference type="ChEBI" id="CHEBI:35627"/>
        <dbReference type="ChEBI" id="CHEBI:140347"/>
        <dbReference type="EC" id="3.5.2.6"/>
    </reaction>
</comment>
<feature type="domain" description="Peptidoglycan binding-like" evidence="12">
    <location>
        <begin position="375"/>
        <end position="431"/>
    </location>
</feature>
<comment type="similarity">
    <text evidence="2 10">Belongs to the peptidase S11 family.</text>
</comment>
<evidence type="ECO:0000256" key="3">
    <source>
        <dbReference type="ARBA" id="ARBA00022729"/>
    </source>
</evidence>
<feature type="active site" evidence="8">
    <location>
        <position position="555"/>
    </location>
</feature>
<sequence length="730" mass="78265">MHTSPDSRTLELIDEHLFEAYPMHDPTPRPKPREIAPRRVATTQIATSVVLPCCTWRSLHVCCLSMIWALGLFGGVPTFGQTQSDLAAALQPLVDAHAGDVAVAAAILDSDLKTRISWNYQGDQVMPTASLIKLPVMIEAYRQAQAGGLSLEHLIVLREEDKVPGSGILTEQFSAGTSLPLNDAIRLMMRYSDNTATNLVLDSIGLESTAKTMAELGFPETRIHSKVFRRDTSIDSDRSQKYGLGSTTANETVTLLSQLVRGELADESSTQSMLDHLFACEATNGFPRDLPAGTRVAHKTGSVTLARTEAGIIDSPAGKIVLCVLTNNNEDKRWSENNAGNVLCAKLAKAAFDLVNPEPADTSESFPQQLSEGSTGELVEALQRTLNARIQSDLGIDGDFGPATAAAVKKFQTSAKLSNSGVVDAQTWQALGEILMVPEPVAAPELINSEKLAVAPPLDPLAPPQVTAKAFAILDLATGEVLAELNGDEPLPNASTTKLLTAYVVLDYAQSHPEVLQETVTFSERADQTLGSTSGVKAGEQLPVYELLYGLMLPSGNDASVALAEHFGGRLANPSQPEANAEEAYDAFIAAMNAKAQTLHMTHTHFANPHGLPAEKHHSSAIDLAKLAKAALKLPEMRKYVTCRQRGCQVTSLNGYSRNILWKNTNRLLGQAGFTGLKTGTTSAAGACLVASGVREEQARVVVVLGAVSSDARYVDARNLFAWSWRDTAR</sequence>
<dbReference type="EC" id="3.4.16.4" evidence="14"/>
<dbReference type="GO" id="GO:0008800">
    <property type="term" value="F:beta-lactamase activity"/>
    <property type="evidence" value="ECO:0007669"/>
    <property type="project" value="UniProtKB-EC"/>
</dbReference>
<dbReference type="GO" id="GO:0008360">
    <property type="term" value="P:regulation of cell shape"/>
    <property type="evidence" value="ECO:0007669"/>
    <property type="project" value="UniProtKB-KW"/>
</dbReference>
<dbReference type="AlphaFoldDB" id="A0A518GCE6"/>
<keyword evidence="5" id="KW-0133">Cell shape</keyword>
<evidence type="ECO:0000259" key="12">
    <source>
        <dbReference type="Pfam" id="PF01471"/>
    </source>
</evidence>
<dbReference type="GO" id="GO:0006508">
    <property type="term" value="P:proteolysis"/>
    <property type="evidence" value="ECO:0007669"/>
    <property type="project" value="InterPro"/>
</dbReference>
<evidence type="ECO:0000259" key="11">
    <source>
        <dbReference type="Pfam" id="PF00768"/>
    </source>
</evidence>
<feature type="active site" description="Proton acceptor" evidence="8">
    <location>
        <position position="498"/>
    </location>
</feature>
<dbReference type="EMBL" id="CP036298">
    <property type="protein sequence ID" value="QDV26243.1"/>
    <property type="molecule type" value="Genomic_DNA"/>
</dbReference>
<dbReference type="GO" id="GO:0046677">
    <property type="term" value="P:response to antibiotic"/>
    <property type="evidence" value="ECO:0007669"/>
    <property type="project" value="InterPro"/>
</dbReference>
<feature type="domain" description="Beta-lactamase class A catalytic" evidence="13">
    <location>
        <begin position="110"/>
        <end position="326"/>
    </location>
</feature>
<dbReference type="SUPFAM" id="SSF56601">
    <property type="entry name" value="beta-lactamase/transpeptidase-like"/>
    <property type="match status" value="2"/>
</dbReference>
<dbReference type="InterPro" id="IPR018044">
    <property type="entry name" value="Peptidase_S11"/>
</dbReference>
<gene>
    <name evidence="14" type="primary">dacC</name>
    <name evidence="14" type="ORF">Q31a_46150</name>
</gene>
<feature type="active site" description="Acyl-ester intermediate" evidence="8">
    <location>
        <position position="495"/>
    </location>
</feature>
<proteinExistence type="inferred from homology"/>
<keyword evidence="3" id="KW-0732">Signal</keyword>
<dbReference type="InterPro" id="IPR036365">
    <property type="entry name" value="PGBD-like_sf"/>
</dbReference>
<dbReference type="Proteomes" id="UP000318017">
    <property type="component" value="Chromosome"/>
</dbReference>
<dbReference type="InterPro" id="IPR045155">
    <property type="entry name" value="Beta-lactam_cat"/>
</dbReference>
<keyword evidence="15" id="KW-1185">Reference proteome</keyword>
<feature type="binding site" evidence="9">
    <location>
        <position position="678"/>
    </location>
    <ligand>
        <name>substrate</name>
    </ligand>
</feature>
<dbReference type="SUPFAM" id="SSF47090">
    <property type="entry name" value="PGBD-like"/>
    <property type="match status" value="1"/>
</dbReference>
<dbReference type="Pfam" id="PF13354">
    <property type="entry name" value="Beta-lactamase2"/>
    <property type="match status" value="1"/>
</dbReference>
<protein>
    <submittedName>
        <fullName evidence="14">D-alanyl-D-alanine carboxypeptidase DacC</fullName>
        <ecNumber evidence="14">3.4.16.4</ecNumber>
    </submittedName>
</protein>
<evidence type="ECO:0000256" key="5">
    <source>
        <dbReference type="ARBA" id="ARBA00022960"/>
    </source>
</evidence>
<dbReference type="Gene3D" id="1.10.101.10">
    <property type="entry name" value="PGBD-like superfamily/PGBD"/>
    <property type="match status" value="1"/>
</dbReference>
<evidence type="ECO:0000256" key="7">
    <source>
        <dbReference type="ARBA" id="ARBA00023316"/>
    </source>
</evidence>
<keyword evidence="7" id="KW-0961">Cell wall biogenesis/degradation</keyword>
<keyword evidence="6" id="KW-0573">Peptidoglycan synthesis</keyword>
<dbReference type="GO" id="GO:0009002">
    <property type="term" value="F:serine-type D-Ala-D-Ala carboxypeptidase activity"/>
    <property type="evidence" value="ECO:0007669"/>
    <property type="project" value="UniProtKB-EC"/>
</dbReference>
<evidence type="ECO:0000256" key="9">
    <source>
        <dbReference type="PIRSR" id="PIRSR618044-2"/>
    </source>
</evidence>
<keyword evidence="4 14" id="KW-0378">Hydrolase</keyword>
<evidence type="ECO:0000259" key="13">
    <source>
        <dbReference type="Pfam" id="PF13354"/>
    </source>
</evidence>